<dbReference type="CDD" id="cd05007">
    <property type="entry name" value="SIS_Etherase"/>
    <property type="match status" value="1"/>
</dbReference>
<dbReference type="AlphaFoldDB" id="A0A4P8YIL0"/>
<dbReference type="PROSITE" id="PS51464">
    <property type="entry name" value="SIS"/>
    <property type="match status" value="1"/>
</dbReference>
<dbReference type="Pfam" id="PF22645">
    <property type="entry name" value="GKRP_SIS_N"/>
    <property type="match status" value="1"/>
</dbReference>
<dbReference type="InterPro" id="IPR005488">
    <property type="entry name" value="Etherase_MurQ"/>
</dbReference>
<keyword evidence="5" id="KW-1185">Reference proteome</keyword>
<dbReference type="GO" id="GO:0097367">
    <property type="term" value="F:carbohydrate derivative binding"/>
    <property type="evidence" value="ECO:0007669"/>
    <property type="project" value="InterPro"/>
</dbReference>
<dbReference type="GO" id="GO:0009254">
    <property type="term" value="P:peptidoglycan turnover"/>
    <property type="evidence" value="ECO:0007669"/>
    <property type="project" value="TreeGrafter"/>
</dbReference>
<dbReference type="Proteomes" id="UP000302163">
    <property type="component" value="Chromosome"/>
</dbReference>
<gene>
    <name evidence="4" type="ORF">FEM41_08645</name>
</gene>
<keyword evidence="1" id="KW-0456">Lyase</keyword>
<dbReference type="InterPro" id="IPR001347">
    <property type="entry name" value="SIS_dom"/>
</dbReference>
<dbReference type="KEGG" id="izh:FEM41_08645"/>
<dbReference type="PANTHER" id="PTHR10088:SF4">
    <property type="entry name" value="GLUCOKINASE REGULATORY PROTEIN"/>
    <property type="match status" value="1"/>
</dbReference>
<evidence type="ECO:0000259" key="3">
    <source>
        <dbReference type="PROSITE" id="PS51464"/>
    </source>
</evidence>
<sequence length="301" mass="31383">MSNRLNDKITERRNARTAEIDRLSTGDMLAVIHQEDMQIASAIAPCLPDIARLVDSAAAAVSRGGRLVLVGAGASGRQGMLAAAEYAPGAGGPVVALLAGGPEAMLNTSMEAAMDYERGARDLEAIGFNPHDMLVGLTVSGRTPWVWGALRHAWAMSAPAAVISATHQSEAAQLADIVVVPEAGPEVVAGFGNPKALIAQKLVLNMVTTGLAVRSGRVYGNLRVDLEPAGDRCSERQIAIVMEAADCSRAAAKTALAACNNHCKTAILMVLTGLDAWRAHDLLNRNHGYLRLAAGDVPLAG</sequence>
<dbReference type="GO" id="GO:0016835">
    <property type="term" value="F:carbon-oxygen lyase activity"/>
    <property type="evidence" value="ECO:0007669"/>
    <property type="project" value="InterPro"/>
</dbReference>
<organism evidence="4 5">
    <name type="scientific">Jejubacter calystegiae</name>
    <dbReference type="NCBI Taxonomy" id="2579935"/>
    <lineage>
        <taxon>Bacteria</taxon>
        <taxon>Pseudomonadati</taxon>
        <taxon>Pseudomonadota</taxon>
        <taxon>Gammaproteobacteria</taxon>
        <taxon>Enterobacterales</taxon>
        <taxon>Enterobacteriaceae</taxon>
        <taxon>Jejubacter</taxon>
    </lineage>
</organism>
<dbReference type="EMBL" id="CP040428">
    <property type="protein sequence ID" value="QCT19716.1"/>
    <property type="molecule type" value="Genomic_DNA"/>
</dbReference>
<feature type="domain" description="SIS" evidence="3">
    <location>
        <begin position="57"/>
        <end position="217"/>
    </location>
</feature>
<evidence type="ECO:0000313" key="5">
    <source>
        <dbReference type="Proteomes" id="UP000302163"/>
    </source>
</evidence>
<name>A0A4P8YIL0_9ENTR</name>
<dbReference type="NCBIfam" id="NF009222">
    <property type="entry name" value="PRK12570.1"/>
    <property type="match status" value="1"/>
</dbReference>
<dbReference type="OrthoDB" id="9813395at2"/>
<keyword evidence="2" id="KW-0119">Carbohydrate metabolism</keyword>
<proteinExistence type="predicted"/>
<dbReference type="PANTHER" id="PTHR10088">
    <property type="entry name" value="GLUCOKINASE REGULATORY PROTEIN"/>
    <property type="match status" value="1"/>
</dbReference>
<accession>A0A4P8YIL0</accession>
<reference evidence="4 5" key="1">
    <citation type="submission" date="2019-05" db="EMBL/GenBank/DDBJ databases">
        <title>Complete genome sequence of Izhakiella calystegiae KSNA2, an endophyte isolated from beach morning glory (Calystegia soldanella).</title>
        <authorList>
            <person name="Jiang L."/>
            <person name="Jeong J.C."/>
            <person name="Kim C.Y."/>
            <person name="Kim D.H."/>
            <person name="Kim S.W."/>
            <person name="Lee j."/>
        </authorList>
    </citation>
    <scope>NUCLEOTIDE SEQUENCE [LARGE SCALE GENOMIC DNA]</scope>
    <source>
        <strain evidence="4 5">KSNA2</strain>
    </source>
</reference>
<dbReference type="GO" id="GO:0046348">
    <property type="term" value="P:amino sugar catabolic process"/>
    <property type="evidence" value="ECO:0007669"/>
    <property type="project" value="InterPro"/>
</dbReference>
<dbReference type="InterPro" id="IPR046348">
    <property type="entry name" value="SIS_dom_sf"/>
</dbReference>
<dbReference type="SUPFAM" id="SSF53697">
    <property type="entry name" value="SIS domain"/>
    <property type="match status" value="1"/>
</dbReference>
<evidence type="ECO:0000313" key="4">
    <source>
        <dbReference type="EMBL" id="QCT19716.1"/>
    </source>
</evidence>
<dbReference type="Gene3D" id="1.10.8.1080">
    <property type="match status" value="1"/>
</dbReference>
<dbReference type="InterPro" id="IPR040190">
    <property type="entry name" value="MURQ/GCKR"/>
</dbReference>
<dbReference type="RefSeq" id="WP_138095593.1">
    <property type="nucleotide sequence ID" value="NZ_CP040428.1"/>
</dbReference>
<evidence type="ECO:0000256" key="1">
    <source>
        <dbReference type="ARBA" id="ARBA00023239"/>
    </source>
</evidence>
<protein>
    <submittedName>
        <fullName evidence="4">N-acetylmuramic acid 6-phosphate etherase</fullName>
    </submittedName>
</protein>
<dbReference type="GO" id="GO:0016803">
    <property type="term" value="F:ether hydrolase activity"/>
    <property type="evidence" value="ECO:0007669"/>
    <property type="project" value="TreeGrafter"/>
</dbReference>
<evidence type="ECO:0000256" key="2">
    <source>
        <dbReference type="ARBA" id="ARBA00023277"/>
    </source>
</evidence>
<dbReference type="Gene3D" id="3.40.50.10490">
    <property type="entry name" value="Glucose-6-phosphate isomerase like protein, domain 1"/>
    <property type="match status" value="1"/>
</dbReference>
<dbReference type="NCBIfam" id="NF003915">
    <property type="entry name" value="PRK05441.1"/>
    <property type="match status" value="1"/>
</dbReference>